<dbReference type="GO" id="GO:0055088">
    <property type="term" value="P:lipid homeostasis"/>
    <property type="evidence" value="ECO:0007669"/>
    <property type="project" value="TreeGrafter"/>
</dbReference>
<name>A0A433DCZ1_9FUNG</name>
<dbReference type="EMBL" id="RBNI01003095">
    <property type="protein sequence ID" value="RUP48678.1"/>
    <property type="molecule type" value="Genomic_DNA"/>
</dbReference>
<gene>
    <name evidence="1" type="ORF">BC936DRAFT_144183</name>
</gene>
<protein>
    <submittedName>
        <fullName evidence="1">ABC1 family-domain-containing protein</fullName>
    </submittedName>
</protein>
<dbReference type="SUPFAM" id="SSF56112">
    <property type="entry name" value="Protein kinase-like (PK-like)"/>
    <property type="match status" value="1"/>
</dbReference>
<dbReference type="GO" id="GO:0005743">
    <property type="term" value="C:mitochondrial inner membrane"/>
    <property type="evidence" value="ECO:0007669"/>
    <property type="project" value="TreeGrafter"/>
</dbReference>
<evidence type="ECO:0000313" key="2">
    <source>
        <dbReference type="Proteomes" id="UP000268093"/>
    </source>
</evidence>
<dbReference type="Proteomes" id="UP000268093">
    <property type="component" value="Unassembled WGS sequence"/>
</dbReference>
<dbReference type="AlphaFoldDB" id="A0A433DCZ1"/>
<proteinExistence type="predicted"/>
<dbReference type="OrthoDB" id="427480at2759"/>
<keyword evidence="2" id="KW-1185">Reference proteome</keyword>
<organism evidence="1 2">
    <name type="scientific">Jimgerdemannia flammicorona</name>
    <dbReference type="NCBI Taxonomy" id="994334"/>
    <lineage>
        <taxon>Eukaryota</taxon>
        <taxon>Fungi</taxon>
        <taxon>Fungi incertae sedis</taxon>
        <taxon>Mucoromycota</taxon>
        <taxon>Mucoromycotina</taxon>
        <taxon>Endogonomycetes</taxon>
        <taxon>Endogonales</taxon>
        <taxon>Endogonaceae</taxon>
        <taxon>Jimgerdemannia</taxon>
    </lineage>
</organism>
<sequence length="338" mass="38267">MPSILPLCSATPFRALFPNTLTLHSRPQPNFLLHPTCDSAFFTAAVRRRRPFRLPPRFAFLLPRHFAFSHPRRIITATSLTTLALASATAYYTYDPFRHFCSAVVRCSRAGWVGAAIAVDYKWSLRESRVFASEEEKKKVKSDVHKRSAEKVYEALVKSGGIYIKLGQHVSAMAYLLPIEWTSTMRPLQDRCPPTPLPAIEQLILTDIGSPLSTLFSDFDPNPIGVASLAQVHRATLRATGQPVAVKIQHPYLDDYAAVDMKTVEVIIGITTRLFPEFGFGWLSEEMNESLPVEMDFECEARNAERVRTNFKKDIEKGRTTLRIPKIVWAKRRVLCME</sequence>
<feature type="non-terminal residue" evidence="1">
    <location>
        <position position="338"/>
    </location>
</feature>
<dbReference type="Pfam" id="PF03109">
    <property type="entry name" value="ABC1"/>
    <property type="match status" value="1"/>
</dbReference>
<dbReference type="GO" id="GO:0007005">
    <property type="term" value="P:mitochondrion organization"/>
    <property type="evidence" value="ECO:0007669"/>
    <property type="project" value="TreeGrafter"/>
</dbReference>
<reference evidence="1 2" key="1">
    <citation type="journal article" date="2018" name="New Phytol.">
        <title>Phylogenomics of Endogonaceae and evolution of mycorrhizas within Mucoromycota.</title>
        <authorList>
            <person name="Chang Y."/>
            <person name="Desiro A."/>
            <person name="Na H."/>
            <person name="Sandor L."/>
            <person name="Lipzen A."/>
            <person name="Clum A."/>
            <person name="Barry K."/>
            <person name="Grigoriev I.V."/>
            <person name="Martin F.M."/>
            <person name="Stajich J.E."/>
            <person name="Smith M.E."/>
            <person name="Bonito G."/>
            <person name="Spatafora J.W."/>
        </authorList>
    </citation>
    <scope>NUCLEOTIDE SEQUENCE [LARGE SCALE GENOMIC DNA]</scope>
    <source>
        <strain evidence="1 2">GMNB39</strain>
    </source>
</reference>
<comment type="caution">
    <text evidence="1">The sequence shown here is derived from an EMBL/GenBank/DDBJ whole genome shotgun (WGS) entry which is preliminary data.</text>
</comment>
<dbReference type="InterPro" id="IPR004147">
    <property type="entry name" value="ABC1_dom"/>
</dbReference>
<dbReference type="InterPro" id="IPR051130">
    <property type="entry name" value="Mito_struct-func_regulator"/>
</dbReference>
<dbReference type="PANTHER" id="PTHR43173">
    <property type="entry name" value="ABC1 FAMILY PROTEIN"/>
    <property type="match status" value="1"/>
</dbReference>
<dbReference type="InterPro" id="IPR011009">
    <property type="entry name" value="Kinase-like_dom_sf"/>
</dbReference>
<dbReference type="PANTHER" id="PTHR43173:SF19">
    <property type="entry name" value="AARF DOMAIN-CONTAINING PROTEIN KINASE 1"/>
    <property type="match status" value="1"/>
</dbReference>
<accession>A0A433DCZ1</accession>
<evidence type="ECO:0000313" key="1">
    <source>
        <dbReference type="EMBL" id="RUP48678.1"/>
    </source>
</evidence>